<dbReference type="InterPro" id="IPR008914">
    <property type="entry name" value="PEBP"/>
</dbReference>
<dbReference type="Pfam" id="PF01161">
    <property type="entry name" value="PBP"/>
    <property type="match status" value="1"/>
</dbReference>
<proteinExistence type="predicted"/>
<accession>A0ABN8R2H6</accession>
<keyword evidence="1" id="KW-0732">Signal</keyword>
<name>A0ABN8R2H6_9CNID</name>
<dbReference type="SUPFAM" id="SSF49777">
    <property type="entry name" value="PEBP-like"/>
    <property type="match status" value="1"/>
</dbReference>
<keyword evidence="3" id="KW-1185">Reference proteome</keyword>
<organism evidence="2 3">
    <name type="scientific">Porites evermanni</name>
    <dbReference type="NCBI Taxonomy" id="104178"/>
    <lineage>
        <taxon>Eukaryota</taxon>
        <taxon>Metazoa</taxon>
        <taxon>Cnidaria</taxon>
        <taxon>Anthozoa</taxon>
        <taxon>Hexacorallia</taxon>
        <taxon>Scleractinia</taxon>
        <taxon>Fungiina</taxon>
        <taxon>Poritidae</taxon>
        <taxon>Porites</taxon>
    </lineage>
</organism>
<dbReference type="Gene3D" id="3.90.280.10">
    <property type="entry name" value="PEBP-like"/>
    <property type="match status" value="1"/>
</dbReference>
<comment type="caution">
    <text evidence="2">The sequence shown here is derived from an EMBL/GenBank/DDBJ whole genome shotgun (WGS) entry which is preliminary data.</text>
</comment>
<feature type="chain" id="PRO_5045435728" description="Phosphatidylethanolamine-binding protein" evidence="1">
    <location>
        <begin position="28"/>
        <end position="211"/>
    </location>
</feature>
<reference evidence="2 3" key="1">
    <citation type="submission" date="2022-05" db="EMBL/GenBank/DDBJ databases">
        <authorList>
            <consortium name="Genoscope - CEA"/>
            <person name="William W."/>
        </authorList>
    </citation>
    <scope>NUCLEOTIDE SEQUENCE [LARGE SCALE GENOMIC DNA]</scope>
</reference>
<dbReference type="PANTHER" id="PTHR11362">
    <property type="entry name" value="PHOSPHATIDYLETHANOLAMINE-BINDING PROTEIN"/>
    <property type="match status" value="1"/>
</dbReference>
<feature type="signal peptide" evidence="1">
    <location>
        <begin position="1"/>
        <end position="27"/>
    </location>
</feature>
<dbReference type="PANTHER" id="PTHR11362:SF82">
    <property type="entry name" value="PHOSPHATIDYLETHANOLAMINE-BINDING PROTEIN 4"/>
    <property type="match status" value="1"/>
</dbReference>
<dbReference type="EMBL" id="CALNXI010001580">
    <property type="protein sequence ID" value="CAH3172591.1"/>
    <property type="molecule type" value="Genomic_DNA"/>
</dbReference>
<gene>
    <name evidence="2" type="ORF">PEVE_00008526</name>
</gene>
<dbReference type="Proteomes" id="UP001159427">
    <property type="component" value="Unassembled WGS sequence"/>
</dbReference>
<evidence type="ECO:0000313" key="2">
    <source>
        <dbReference type="EMBL" id="CAH3172591.1"/>
    </source>
</evidence>
<sequence length="211" mass="23938">MAVGSIRGRSQMLFTLLFVLCLSSIHGLDYDKSSSLIEEKCAYGDYENVNVKFGGKYFLSQSNCGADLPLKDVNEKQPPSVTFTDAVRGKKYLVAMVDPDAPYADNPGCQSWLHWIVVNIDGEDLAKGVNTYSSVDTITDYNPPSPPKPKPGKTNVHRYFVYVFEQESELQPNELEELKEDFQERCRFDIDDFREKLNLKTMAMNMLKTHS</sequence>
<dbReference type="CDD" id="cd00866">
    <property type="entry name" value="PEBP_euk"/>
    <property type="match status" value="1"/>
</dbReference>
<evidence type="ECO:0008006" key="4">
    <source>
        <dbReference type="Google" id="ProtNLM"/>
    </source>
</evidence>
<evidence type="ECO:0000256" key="1">
    <source>
        <dbReference type="SAM" id="SignalP"/>
    </source>
</evidence>
<dbReference type="InterPro" id="IPR035810">
    <property type="entry name" value="PEBP_euk"/>
</dbReference>
<evidence type="ECO:0000313" key="3">
    <source>
        <dbReference type="Proteomes" id="UP001159427"/>
    </source>
</evidence>
<protein>
    <recommendedName>
        <fullName evidence="4">Phosphatidylethanolamine-binding protein</fullName>
    </recommendedName>
</protein>
<dbReference type="InterPro" id="IPR036610">
    <property type="entry name" value="PEBP-like_sf"/>
</dbReference>